<dbReference type="Proteomes" id="UP000626026">
    <property type="component" value="Unassembled WGS sequence"/>
</dbReference>
<dbReference type="InterPro" id="IPR009057">
    <property type="entry name" value="Homeodomain-like_sf"/>
</dbReference>
<sequence length="185" mass="20853">MLLVDFLDLLERNLHSINEDEMPRVHDALRAMLGACIRPTSDRLAEARDLTGIMQKERVRAAIRRNIASVRLGSAMLCREVGVSRTHLYRIFENEGGVSHYILRIRLRTAFAQICEADAAVSVTTIAAACGFPDVSTFSRSFRREFGMTPTEVRIAANNGLRMELRRKAEPVGDSTPLVQWLKRL</sequence>
<evidence type="ECO:0000313" key="6">
    <source>
        <dbReference type="Proteomes" id="UP000626026"/>
    </source>
</evidence>
<keyword evidence="3" id="KW-0804">Transcription</keyword>
<keyword evidence="6" id="KW-1185">Reference proteome</keyword>
<dbReference type="PRINTS" id="PR00032">
    <property type="entry name" value="HTHARAC"/>
</dbReference>
<evidence type="ECO:0000256" key="3">
    <source>
        <dbReference type="ARBA" id="ARBA00023163"/>
    </source>
</evidence>
<dbReference type="PANTHER" id="PTHR46796:SF6">
    <property type="entry name" value="ARAC SUBFAMILY"/>
    <property type="match status" value="1"/>
</dbReference>
<dbReference type="InterPro" id="IPR018060">
    <property type="entry name" value="HTH_AraC"/>
</dbReference>
<keyword evidence="1" id="KW-0805">Transcription regulation</keyword>
<evidence type="ECO:0000256" key="2">
    <source>
        <dbReference type="ARBA" id="ARBA00023125"/>
    </source>
</evidence>
<proteinExistence type="predicted"/>
<organism evidence="5 6">
    <name type="scientific">Teichococcus aerophilus</name>
    <dbReference type="NCBI Taxonomy" id="1224513"/>
    <lineage>
        <taxon>Bacteria</taxon>
        <taxon>Pseudomonadati</taxon>
        <taxon>Pseudomonadota</taxon>
        <taxon>Alphaproteobacteria</taxon>
        <taxon>Acetobacterales</taxon>
        <taxon>Roseomonadaceae</taxon>
        <taxon>Roseomonas</taxon>
    </lineage>
</organism>
<dbReference type="PANTHER" id="PTHR46796">
    <property type="entry name" value="HTH-TYPE TRANSCRIPTIONAL ACTIVATOR RHAS-RELATED"/>
    <property type="match status" value="1"/>
</dbReference>
<accession>A0ABR7RV28</accession>
<reference evidence="5 6" key="1">
    <citation type="journal article" date="2013" name="Int. J. Syst. Evol. Microbiol.">
        <title>Roseomonas aerophila sp. nov., isolated from air.</title>
        <authorList>
            <person name="Kim S.J."/>
            <person name="Weon H.Y."/>
            <person name="Ahn J.H."/>
            <person name="Hong S.B."/>
            <person name="Seok S.J."/>
            <person name="Whang K.S."/>
            <person name="Kwon S.W."/>
        </authorList>
    </citation>
    <scope>NUCLEOTIDE SEQUENCE [LARGE SCALE GENOMIC DNA]</scope>
    <source>
        <strain evidence="5 6">NBRC 108923</strain>
    </source>
</reference>
<evidence type="ECO:0000259" key="4">
    <source>
        <dbReference type="PROSITE" id="PS01124"/>
    </source>
</evidence>
<evidence type="ECO:0000256" key="1">
    <source>
        <dbReference type="ARBA" id="ARBA00023015"/>
    </source>
</evidence>
<evidence type="ECO:0000313" key="5">
    <source>
        <dbReference type="EMBL" id="MBC9210024.1"/>
    </source>
</evidence>
<keyword evidence="2" id="KW-0238">DNA-binding</keyword>
<dbReference type="Gene3D" id="1.10.10.60">
    <property type="entry name" value="Homeodomain-like"/>
    <property type="match status" value="1"/>
</dbReference>
<dbReference type="SMART" id="SM00342">
    <property type="entry name" value="HTH_ARAC"/>
    <property type="match status" value="1"/>
</dbReference>
<dbReference type="PROSITE" id="PS01124">
    <property type="entry name" value="HTH_ARAC_FAMILY_2"/>
    <property type="match status" value="1"/>
</dbReference>
<feature type="domain" description="HTH araC/xylS-type" evidence="4">
    <location>
        <begin position="57"/>
        <end position="156"/>
    </location>
</feature>
<dbReference type="InterPro" id="IPR050204">
    <property type="entry name" value="AraC_XylS_family_regulators"/>
</dbReference>
<dbReference type="EMBL" id="JACTVA010000092">
    <property type="protein sequence ID" value="MBC9210024.1"/>
    <property type="molecule type" value="Genomic_DNA"/>
</dbReference>
<protein>
    <submittedName>
        <fullName evidence="5">Helix-turn-helix transcriptional regulator</fullName>
    </submittedName>
</protein>
<dbReference type="Pfam" id="PF12833">
    <property type="entry name" value="HTH_18"/>
    <property type="match status" value="1"/>
</dbReference>
<comment type="caution">
    <text evidence="5">The sequence shown here is derived from an EMBL/GenBank/DDBJ whole genome shotgun (WGS) entry which is preliminary data.</text>
</comment>
<dbReference type="InterPro" id="IPR020449">
    <property type="entry name" value="Tscrpt_reg_AraC-type_HTH"/>
</dbReference>
<name>A0ABR7RV28_9PROT</name>
<gene>
    <name evidence="5" type="ORF">IBL26_24550</name>
</gene>
<dbReference type="SUPFAM" id="SSF46689">
    <property type="entry name" value="Homeodomain-like"/>
    <property type="match status" value="1"/>
</dbReference>